<dbReference type="GO" id="GO:0006353">
    <property type="term" value="P:DNA-templated transcription termination"/>
    <property type="evidence" value="ECO:0007669"/>
    <property type="project" value="UniProtKB-KW"/>
</dbReference>
<sequence>MNSCGLSLESAIAVSEKIQFQSPERPDLVLALLRNYGFSKTNNSNLIRKRPWLLLSHPHNILLPKLEFFRSIGLSSSELARTLSSETTLLTRSLENKIIPTYEFLKSVLLSDEKEDCYCLETHYMRKSTLVLAIHALSRKGNKLIWDKCFEVYKRWGWSKDDILSAFRKQPHSMMLSETKITKTMDYFPGEEKNPQEFCFPDSVDQGIDKRRFQLNDGAAAGGETVLGEVCEQISGGSA</sequence>
<keyword evidence="5" id="KW-1185">Reference proteome</keyword>
<dbReference type="Proteomes" id="UP000436088">
    <property type="component" value="Unassembled WGS sequence"/>
</dbReference>
<dbReference type="Pfam" id="PF02536">
    <property type="entry name" value="mTERF"/>
    <property type="match status" value="1"/>
</dbReference>
<evidence type="ECO:0000256" key="2">
    <source>
        <dbReference type="ARBA" id="ARBA00022472"/>
    </source>
</evidence>
<comment type="caution">
    <text evidence="4">The sequence shown here is derived from an EMBL/GenBank/DDBJ whole genome shotgun (WGS) entry which is preliminary data.</text>
</comment>
<evidence type="ECO:0000256" key="1">
    <source>
        <dbReference type="ARBA" id="ARBA00007692"/>
    </source>
</evidence>
<dbReference type="EMBL" id="VEPZ02000307">
    <property type="protein sequence ID" value="KAE8727595.1"/>
    <property type="molecule type" value="Genomic_DNA"/>
</dbReference>
<organism evidence="4 5">
    <name type="scientific">Hibiscus syriacus</name>
    <name type="common">Rose of Sharon</name>
    <dbReference type="NCBI Taxonomy" id="106335"/>
    <lineage>
        <taxon>Eukaryota</taxon>
        <taxon>Viridiplantae</taxon>
        <taxon>Streptophyta</taxon>
        <taxon>Embryophyta</taxon>
        <taxon>Tracheophyta</taxon>
        <taxon>Spermatophyta</taxon>
        <taxon>Magnoliopsida</taxon>
        <taxon>eudicotyledons</taxon>
        <taxon>Gunneridae</taxon>
        <taxon>Pentapetalae</taxon>
        <taxon>rosids</taxon>
        <taxon>malvids</taxon>
        <taxon>Malvales</taxon>
        <taxon>Malvaceae</taxon>
        <taxon>Malvoideae</taxon>
        <taxon>Hibiscus</taxon>
    </lineage>
</organism>
<dbReference type="InterPro" id="IPR003690">
    <property type="entry name" value="MTERF"/>
</dbReference>
<evidence type="ECO:0000256" key="3">
    <source>
        <dbReference type="ARBA" id="ARBA00022946"/>
    </source>
</evidence>
<dbReference type="SMART" id="SM00733">
    <property type="entry name" value="Mterf"/>
    <property type="match status" value="3"/>
</dbReference>
<dbReference type="PANTHER" id="PTHR13068:SF133">
    <property type="entry name" value="MITOCHONDRIAL TRANSCRIPTION TERMINATION FACTOR FAMILY PROTEIN"/>
    <property type="match status" value="1"/>
</dbReference>
<keyword evidence="3" id="KW-0809">Transit peptide</keyword>
<reference evidence="4" key="1">
    <citation type="submission" date="2019-09" db="EMBL/GenBank/DDBJ databases">
        <title>Draft genome information of white flower Hibiscus syriacus.</title>
        <authorList>
            <person name="Kim Y.-M."/>
        </authorList>
    </citation>
    <scope>NUCLEOTIDE SEQUENCE [LARGE SCALE GENOMIC DNA]</scope>
    <source>
        <strain evidence="4">YM2019G1</strain>
    </source>
</reference>
<dbReference type="PANTHER" id="PTHR13068">
    <property type="entry name" value="CGI-12 PROTEIN-RELATED"/>
    <property type="match status" value="1"/>
</dbReference>
<dbReference type="Gene3D" id="1.25.70.10">
    <property type="entry name" value="Transcription termination factor 3, mitochondrial"/>
    <property type="match status" value="1"/>
</dbReference>
<dbReference type="GO" id="GO:0003676">
    <property type="term" value="F:nucleic acid binding"/>
    <property type="evidence" value="ECO:0007669"/>
    <property type="project" value="InterPro"/>
</dbReference>
<keyword evidence="2" id="KW-0805">Transcription regulation</keyword>
<dbReference type="InterPro" id="IPR038538">
    <property type="entry name" value="MTERF_sf"/>
</dbReference>
<evidence type="ECO:0000313" key="4">
    <source>
        <dbReference type="EMBL" id="KAE8727595.1"/>
    </source>
</evidence>
<gene>
    <name evidence="4" type="ORF">F3Y22_tig00005459pilonHSYRG00326</name>
</gene>
<keyword evidence="2" id="KW-0804">Transcription</keyword>
<evidence type="ECO:0000313" key="5">
    <source>
        <dbReference type="Proteomes" id="UP000436088"/>
    </source>
</evidence>
<proteinExistence type="inferred from homology"/>
<comment type="similarity">
    <text evidence="1">Belongs to the mTERF family.</text>
</comment>
<protein>
    <submittedName>
        <fullName evidence="4">Peroxin 6 isoform 1</fullName>
    </submittedName>
</protein>
<name>A0A6A3CE44_HIBSY</name>
<keyword evidence="2" id="KW-0806">Transcription termination</keyword>
<accession>A0A6A3CE44</accession>
<dbReference type="AlphaFoldDB" id="A0A6A3CE44"/>